<dbReference type="InterPro" id="IPR015422">
    <property type="entry name" value="PyrdxlP-dep_Trfase_small"/>
</dbReference>
<proteinExistence type="inferred from homology"/>
<dbReference type="InterPro" id="IPR005814">
    <property type="entry name" value="Aminotrans_3"/>
</dbReference>
<comment type="similarity">
    <text evidence="1 3">Belongs to the class-III pyridoxal-phosphate-dependent aminotransferase family.</text>
</comment>
<comment type="caution">
    <text evidence="4">The sequence shown here is derived from an EMBL/GenBank/DDBJ whole genome shotgun (WGS) entry which is preliminary data.</text>
</comment>
<evidence type="ECO:0000256" key="2">
    <source>
        <dbReference type="ARBA" id="ARBA00022898"/>
    </source>
</evidence>
<keyword evidence="2 3" id="KW-0663">Pyridoxal phosphate</keyword>
<keyword evidence="5" id="KW-1185">Reference proteome</keyword>
<evidence type="ECO:0000256" key="3">
    <source>
        <dbReference type="RuleBase" id="RU003560"/>
    </source>
</evidence>
<protein>
    <submittedName>
        <fullName evidence="4">Aspartate aminotransferase family protein</fullName>
    </submittedName>
</protein>
<dbReference type="PROSITE" id="PS00600">
    <property type="entry name" value="AA_TRANSFER_CLASS_3"/>
    <property type="match status" value="1"/>
</dbReference>
<dbReference type="PANTHER" id="PTHR43094">
    <property type="entry name" value="AMINOTRANSFERASE"/>
    <property type="match status" value="1"/>
</dbReference>
<accession>A0ABP8Q6M3</accession>
<evidence type="ECO:0000313" key="4">
    <source>
        <dbReference type="EMBL" id="GAA4498402.1"/>
    </source>
</evidence>
<evidence type="ECO:0000256" key="1">
    <source>
        <dbReference type="ARBA" id="ARBA00008954"/>
    </source>
</evidence>
<dbReference type="InterPro" id="IPR049704">
    <property type="entry name" value="Aminotrans_3_PPA_site"/>
</dbReference>
<reference evidence="5" key="1">
    <citation type="journal article" date="2019" name="Int. J. Syst. Evol. Microbiol.">
        <title>The Global Catalogue of Microorganisms (GCM) 10K type strain sequencing project: providing services to taxonomists for standard genome sequencing and annotation.</title>
        <authorList>
            <consortium name="The Broad Institute Genomics Platform"/>
            <consortium name="The Broad Institute Genome Sequencing Center for Infectious Disease"/>
            <person name="Wu L."/>
            <person name="Ma J."/>
        </authorList>
    </citation>
    <scope>NUCLEOTIDE SEQUENCE [LARGE SCALE GENOMIC DNA]</scope>
    <source>
        <strain evidence="5">JCM 17933</strain>
    </source>
</reference>
<dbReference type="Pfam" id="PF00202">
    <property type="entry name" value="Aminotran_3"/>
    <property type="match status" value="1"/>
</dbReference>
<organism evidence="4 5">
    <name type="scientific">Actinoallomurus oryzae</name>
    <dbReference type="NCBI Taxonomy" id="502180"/>
    <lineage>
        <taxon>Bacteria</taxon>
        <taxon>Bacillati</taxon>
        <taxon>Actinomycetota</taxon>
        <taxon>Actinomycetes</taxon>
        <taxon>Streptosporangiales</taxon>
        <taxon>Thermomonosporaceae</taxon>
        <taxon>Actinoallomurus</taxon>
    </lineage>
</organism>
<dbReference type="PANTHER" id="PTHR43094:SF1">
    <property type="entry name" value="AMINOTRANSFERASE CLASS-III"/>
    <property type="match status" value="1"/>
</dbReference>
<gene>
    <name evidence="4" type="ORF">GCM10023191_043580</name>
</gene>
<dbReference type="NCBIfam" id="NF005102">
    <property type="entry name" value="PRK06541.1"/>
    <property type="match status" value="1"/>
</dbReference>
<dbReference type="SUPFAM" id="SSF53383">
    <property type="entry name" value="PLP-dependent transferases"/>
    <property type="match status" value="1"/>
</dbReference>
<dbReference type="InterPro" id="IPR015421">
    <property type="entry name" value="PyrdxlP-dep_Trfase_major"/>
</dbReference>
<dbReference type="Gene3D" id="3.90.1150.10">
    <property type="entry name" value="Aspartate Aminotransferase, domain 1"/>
    <property type="match status" value="1"/>
</dbReference>
<keyword evidence="4" id="KW-0032">Aminotransferase</keyword>
<name>A0ABP8Q6M3_9ACTN</name>
<dbReference type="InterPro" id="IPR015424">
    <property type="entry name" value="PyrdxlP-dep_Trfase"/>
</dbReference>
<dbReference type="EMBL" id="BAABHF010000024">
    <property type="protein sequence ID" value="GAA4498402.1"/>
    <property type="molecule type" value="Genomic_DNA"/>
</dbReference>
<dbReference type="CDD" id="cd00610">
    <property type="entry name" value="OAT_like"/>
    <property type="match status" value="1"/>
</dbReference>
<dbReference type="GO" id="GO:0008483">
    <property type="term" value="F:transaminase activity"/>
    <property type="evidence" value="ECO:0007669"/>
    <property type="project" value="UniProtKB-KW"/>
</dbReference>
<keyword evidence="4" id="KW-0808">Transferase</keyword>
<evidence type="ECO:0000313" key="5">
    <source>
        <dbReference type="Proteomes" id="UP001500503"/>
    </source>
</evidence>
<sequence length="461" mass="51261">MTQRKEGERLMNTQDSAKRHLWLHFTRMSAYNDTDVPVIVRGEGPYVYDDRGRRYLDGLSGLFVSQLGHGRTELAEAAHRQAGELAYFPLWSYAHPNAVELAERLAALAPGDLNRVFFTTSGSEAVESAFKLARAYFKLVGQPERYKVISRDIAYHGTSMGALSITGLAGIKPPFEPLVPGSVRVPNTNFYRAPEHGDSLERFGRWAADEIERAILREGPETVAAVYLEPVQNSGGCFPPPPGYFQRVREICDRHGVLLVSDEVICAFGRLGHYFGAERYGYRPDIITFAKGLTSGYSPLGGMLVDDRLMEPFNEGTATFLHGITFAGHPVSTAVALANLEVFEKEKILENVRANEAGFRATLERLNDLPIVGDVRGDGYFYGIELVKDKATKLTFDDDESERLLRGFLSPALFDAGLVCRADDRGDPVVQLAPPLICGQEHFEEIERILRSVLTEAWTRL</sequence>
<dbReference type="Gene3D" id="3.40.640.10">
    <property type="entry name" value="Type I PLP-dependent aspartate aminotransferase-like (Major domain)"/>
    <property type="match status" value="1"/>
</dbReference>
<dbReference type="Proteomes" id="UP001500503">
    <property type="component" value="Unassembled WGS sequence"/>
</dbReference>